<reference evidence="2" key="1">
    <citation type="journal article" date="2020" name="mSystems">
        <title>Genome- and Community-Level Interaction Insights into Carbon Utilization and Element Cycling Functions of Hydrothermarchaeota in Hydrothermal Sediment.</title>
        <authorList>
            <person name="Zhou Z."/>
            <person name="Liu Y."/>
            <person name="Xu W."/>
            <person name="Pan J."/>
            <person name="Luo Z.H."/>
            <person name="Li M."/>
        </authorList>
    </citation>
    <scope>NUCLEOTIDE SEQUENCE [LARGE SCALE GENOMIC DNA]</scope>
    <source>
        <strain evidence="2">HyVt-527</strain>
    </source>
</reference>
<dbReference type="AlphaFoldDB" id="A0A7V5PPF1"/>
<dbReference type="Pfam" id="PF03703">
    <property type="entry name" value="bPH_2"/>
    <property type="match status" value="1"/>
</dbReference>
<accession>A0A7V5PPF1</accession>
<evidence type="ECO:0000313" key="2">
    <source>
        <dbReference type="EMBL" id="HHJ52816.1"/>
    </source>
</evidence>
<evidence type="ECO:0000259" key="1">
    <source>
        <dbReference type="Pfam" id="PF03703"/>
    </source>
</evidence>
<dbReference type="InterPro" id="IPR005182">
    <property type="entry name" value="YdbS-like_PH"/>
</dbReference>
<dbReference type="PANTHER" id="PTHR37938">
    <property type="entry name" value="BLL0215 PROTEIN"/>
    <property type="match status" value="1"/>
</dbReference>
<feature type="domain" description="YdbS-like PH" evidence="1">
    <location>
        <begin position="109"/>
        <end position="183"/>
    </location>
</feature>
<dbReference type="PANTHER" id="PTHR37938:SF1">
    <property type="entry name" value="BLL0215 PROTEIN"/>
    <property type="match status" value="1"/>
</dbReference>
<comment type="caution">
    <text evidence="2">The sequence shown here is derived from an EMBL/GenBank/DDBJ whole genome shotgun (WGS) entry which is preliminary data.</text>
</comment>
<dbReference type="EMBL" id="DROD01000438">
    <property type="protein sequence ID" value="HHJ52816.1"/>
    <property type="molecule type" value="Genomic_DNA"/>
</dbReference>
<protein>
    <submittedName>
        <fullName evidence="2">PH domain-containing protein</fullName>
    </submittedName>
</protein>
<dbReference type="Proteomes" id="UP000886124">
    <property type="component" value="Unassembled WGS sequence"/>
</dbReference>
<organism evidence="2">
    <name type="scientific">Caldithrix abyssi</name>
    <dbReference type="NCBI Taxonomy" id="187145"/>
    <lineage>
        <taxon>Bacteria</taxon>
        <taxon>Pseudomonadati</taxon>
        <taxon>Calditrichota</taxon>
        <taxon>Calditrichia</taxon>
        <taxon>Calditrichales</taxon>
        <taxon>Calditrichaceae</taxon>
        <taxon>Caldithrix</taxon>
    </lineage>
</organism>
<sequence length="202" mass="22887">MTCNLQPATCNLQFTAICNTEETMPQTTITEAEARIKSRVWQEIAQSGLDTSGLDKETLNSLVELVTDAALLEVDNMLNESLDEEEAAPDDSGDERALWQGRPFLSATAYYTITNERVKIRSGLLGKTYEYIDLIRIQDLKHSQSFGERLLKIGDVTIYSHDANQPEFVLRNVKNPDNVYEILHRAIKQARKEKGLGYQEEM</sequence>
<gene>
    <name evidence="2" type="ORF">ENJ89_06435</name>
</gene>
<proteinExistence type="predicted"/>
<name>A0A7V5PPF1_CALAY</name>